<proteinExistence type="predicted"/>
<evidence type="ECO:0000256" key="1">
    <source>
        <dbReference type="SAM" id="Phobius"/>
    </source>
</evidence>
<keyword evidence="1" id="KW-0472">Membrane</keyword>
<dbReference type="STRING" id="573061.Clocel_0138"/>
<organism evidence="2 3">
    <name type="scientific">Clostridium cellulovorans (strain ATCC 35296 / DSM 3052 / OCM 3 / 743B)</name>
    <dbReference type="NCBI Taxonomy" id="573061"/>
    <lineage>
        <taxon>Bacteria</taxon>
        <taxon>Bacillati</taxon>
        <taxon>Bacillota</taxon>
        <taxon>Clostridia</taxon>
        <taxon>Eubacteriales</taxon>
        <taxon>Clostridiaceae</taxon>
        <taxon>Clostridium</taxon>
    </lineage>
</organism>
<dbReference type="RefSeq" id="WP_010075317.1">
    <property type="nucleotide sequence ID" value="NC_014393.1"/>
</dbReference>
<dbReference type="HOGENOM" id="CLU_2750610_0_0_9"/>
<dbReference type="AlphaFoldDB" id="D9SNQ6"/>
<keyword evidence="3" id="KW-1185">Reference proteome</keyword>
<gene>
    <name evidence="2" type="ordered locus">Clocel_0138</name>
</gene>
<protein>
    <submittedName>
        <fullName evidence="2">Uncharacterized protein</fullName>
    </submittedName>
</protein>
<accession>D9SNQ6</accession>
<evidence type="ECO:0000313" key="3">
    <source>
        <dbReference type="Proteomes" id="UP000002730"/>
    </source>
</evidence>
<reference evidence="2 3" key="1">
    <citation type="submission" date="2010-08" db="EMBL/GenBank/DDBJ databases">
        <title>Complete sequence of Clostridium cellulovorans 743B.</title>
        <authorList>
            <consortium name="US DOE Joint Genome Institute"/>
            <person name="Lucas S."/>
            <person name="Copeland A."/>
            <person name="Lapidus A."/>
            <person name="Cheng J.-F."/>
            <person name="Bruce D."/>
            <person name="Goodwin L."/>
            <person name="Pitluck S."/>
            <person name="Chertkov O."/>
            <person name="Detter J.C."/>
            <person name="Han C."/>
            <person name="Tapia R."/>
            <person name="Land M."/>
            <person name="Hauser L."/>
            <person name="Chang Y.-J."/>
            <person name="Jeffries C."/>
            <person name="Kyrpides N."/>
            <person name="Ivanova N."/>
            <person name="Mikhailova N."/>
            <person name="Hemme C.L."/>
            <person name="Woyke T."/>
        </authorList>
    </citation>
    <scope>NUCLEOTIDE SEQUENCE [LARGE SCALE GENOMIC DNA]</scope>
    <source>
        <strain evidence="3">ATCC 35296 / DSM 3052 / OCM 3 / 743B</strain>
    </source>
</reference>
<feature type="transmembrane region" description="Helical" evidence="1">
    <location>
        <begin position="7"/>
        <end position="25"/>
    </location>
</feature>
<dbReference type="KEGG" id="ccb:Clocel_0138"/>
<keyword evidence="1" id="KW-0812">Transmembrane</keyword>
<evidence type="ECO:0000313" key="2">
    <source>
        <dbReference type="EMBL" id="ADL49927.1"/>
    </source>
</evidence>
<dbReference type="EMBL" id="CP002160">
    <property type="protein sequence ID" value="ADL49927.1"/>
    <property type="molecule type" value="Genomic_DNA"/>
</dbReference>
<feature type="transmembrane region" description="Helical" evidence="1">
    <location>
        <begin position="45"/>
        <end position="64"/>
    </location>
</feature>
<sequence>MKAKSNLFGSMIIWFFIGFLTEVFQRVFKIGQAVDIYGNNFMSTSIFRGIFTAVVIGIPYYFILRKRNKN</sequence>
<dbReference type="Proteomes" id="UP000002730">
    <property type="component" value="Chromosome"/>
</dbReference>
<name>D9SNQ6_CLOC7</name>
<keyword evidence="1" id="KW-1133">Transmembrane helix</keyword>